<feature type="domain" description="Methylamine utilisation protein MauE" evidence="6">
    <location>
        <begin position="6"/>
        <end position="135"/>
    </location>
</feature>
<dbReference type="AlphaFoldDB" id="A0A9D1E268"/>
<sequence>MRLLRILMFLFRLVFGVTFVLSGFFKLTDPVGTGLIVDEYLRVLHLSFLDFGSVAFGMVLSLTEFLIGIAILMCVRMRVASWAGLVMIVFFTVLTFFMALYDAVEECGCFGEAVHLTMWETFFKNVVLTICIVPIFLFRKHFKLVAPIPAEWAFLATYGVLALFCVLYSYINIPLVEYGNFRVGSNLSARLEKISGSDSFETVFIYEKDGRQEHFDLEHLPDTSWRYVSTESVYLGDERDLLFDMTLSTADGEIVTEDLINSEVPVFIFVVLEPDRLSGDYWENMDACMDTITFYGGISRAAVPVMNPVIDSIAAGHPDIGRTMVYGDSKTLVSMLRSNGGVMLIHNGIVVKKWAGWRFSPDDVGRTFRMDTEEITARETISQRLFYESSILLLFLVIIIFRYICGIIYGRKFRGLVARERLRRLKKAARKKRRANGQ</sequence>
<dbReference type="Pfam" id="PF07291">
    <property type="entry name" value="MauE"/>
    <property type="match status" value="1"/>
</dbReference>
<protein>
    <submittedName>
        <fullName evidence="7">DoxX family protein</fullName>
    </submittedName>
</protein>
<evidence type="ECO:0000256" key="4">
    <source>
        <dbReference type="ARBA" id="ARBA00023136"/>
    </source>
</evidence>
<dbReference type="GO" id="GO:0016020">
    <property type="term" value="C:membrane"/>
    <property type="evidence" value="ECO:0007669"/>
    <property type="project" value="UniProtKB-SubCell"/>
</dbReference>
<comment type="subcellular location">
    <subcellularLocation>
        <location evidence="1">Membrane</location>
        <topology evidence="1">Multi-pass membrane protein</topology>
    </subcellularLocation>
</comment>
<organism evidence="7 8">
    <name type="scientific">Candidatus Coprenecus avistercoris</name>
    <dbReference type="NCBI Taxonomy" id="2840730"/>
    <lineage>
        <taxon>Bacteria</taxon>
        <taxon>Pseudomonadati</taxon>
        <taxon>Bacteroidota</taxon>
        <taxon>Bacteroidia</taxon>
        <taxon>Bacteroidales</taxon>
        <taxon>Rikenellaceae</taxon>
        <taxon>Rikenellaceae incertae sedis</taxon>
        <taxon>Candidatus Coprenecus</taxon>
    </lineage>
</organism>
<feature type="transmembrane region" description="Helical" evidence="5">
    <location>
        <begin position="7"/>
        <end position="25"/>
    </location>
</feature>
<evidence type="ECO:0000256" key="5">
    <source>
        <dbReference type="SAM" id="Phobius"/>
    </source>
</evidence>
<gene>
    <name evidence="7" type="ORF">IAC94_08020</name>
</gene>
<dbReference type="GO" id="GO:0030416">
    <property type="term" value="P:methylamine metabolic process"/>
    <property type="evidence" value="ECO:0007669"/>
    <property type="project" value="InterPro"/>
</dbReference>
<keyword evidence="2 5" id="KW-0812">Transmembrane</keyword>
<feature type="transmembrane region" description="Helical" evidence="5">
    <location>
        <begin position="51"/>
        <end position="75"/>
    </location>
</feature>
<dbReference type="EMBL" id="DVHI01000097">
    <property type="protein sequence ID" value="HIR63449.1"/>
    <property type="molecule type" value="Genomic_DNA"/>
</dbReference>
<evidence type="ECO:0000256" key="2">
    <source>
        <dbReference type="ARBA" id="ARBA00022692"/>
    </source>
</evidence>
<accession>A0A9D1E268</accession>
<feature type="transmembrane region" description="Helical" evidence="5">
    <location>
        <begin position="121"/>
        <end position="138"/>
    </location>
</feature>
<evidence type="ECO:0000313" key="7">
    <source>
        <dbReference type="EMBL" id="HIR63449.1"/>
    </source>
</evidence>
<evidence type="ECO:0000256" key="3">
    <source>
        <dbReference type="ARBA" id="ARBA00022989"/>
    </source>
</evidence>
<reference evidence="7" key="2">
    <citation type="journal article" date="2021" name="PeerJ">
        <title>Extensive microbial diversity within the chicken gut microbiome revealed by metagenomics and culture.</title>
        <authorList>
            <person name="Gilroy R."/>
            <person name="Ravi A."/>
            <person name="Getino M."/>
            <person name="Pursley I."/>
            <person name="Horton D.L."/>
            <person name="Alikhan N.F."/>
            <person name="Baker D."/>
            <person name="Gharbi K."/>
            <person name="Hall N."/>
            <person name="Watson M."/>
            <person name="Adriaenssens E.M."/>
            <person name="Foster-Nyarko E."/>
            <person name="Jarju S."/>
            <person name="Secka A."/>
            <person name="Antonio M."/>
            <person name="Oren A."/>
            <person name="Chaudhuri R.R."/>
            <person name="La Ragione R."/>
            <person name="Hildebrand F."/>
            <person name="Pallen M.J."/>
        </authorList>
    </citation>
    <scope>NUCLEOTIDE SEQUENCE</scope>
    <source>
        <strain evidence="7">ChiHjej13B12-12457</strain>
    </source>
</reference>
<comment type="caution">
    <text evidence="7">The sequence shown here is derived from an EMBL/GenBank/DDBJ whole genome shotgun (WGS) entry which is preliminary data.</text>
</comment>
<name>A0A9D1E268_9BACT</name>
<proteinExistence type="predicted"/>
<evidence type="ECO:0000256" key="1">
    <source>
        <dbReference type="ARBA" id="ARBA00004141"/>
    </source>
</evidence>
<dbReference type="InterPro" id="IPR009908">
    <property type="entry name" value="Methylamine_util_MauE"/>
</dbReference>
<keyword evidence="4 5" id="KW-0472">Membrane</keyword>
<evidence type="ECO:0000313" key="8">
    <source>
        <dbReference type="Proteomes" id="UP000886744"/>
    </source>
</evidence>
<feature type="transmembrane region" description="Helical" evidence="5">
    <location>
        <begin position="391"/>
        <end position="410"/>
    </location>
</feature>
<feature type="transmembrane region" description="Helical" evidence="5">
    <location>
        <begin position="82"/>
        <end position="101"/>
    </location>
</feature>
<dbReference type="Proteomes" id="UP000886744">
    <property type="component" value="Unassembled WGS sequence"/>
</dbReference>
<keyword evidence="3 5" id="KW-1133">Transmembrane helix</keyword>
<dbReference type="NCBIfam" id="NF045576">
    <property type="entry name" value="BT_3928_fam"/>
    <property type="match status" value="1"/>
</dbReference>
<feature type="transmembrane region" description="Helical" evidence="5">
    <location>
        <begin position="150"/>
        <end position="171"/>
    </location>
</feature>
<evidence type="ECO:0000259" key="6">
    <source>
        <dbReference type="Pfam" id="PF07291"/>
    </source>
</evidence>
<reference evidence="7" key="1">
    <citation type="submission" date="2020-10" db="EMBL/GenBank/DDBJ databases">
        <authorList>
            <person name="Gilroy R."/>
        </authorList>
    </citation>
    <scope>NUCLEOTIDE SEQUENCE</scope>
    <source>
        <strain evidence="7">ChiHjej13B12-12457</strain>
    </source>
</reference>